<protein>
    <submittedName>
        <fullName evidence="1">Sphingosine kinase</fullName>
    </submittedName>
</protein>
<accession>A0A131YM36</accession>
<dbReference type="AlphaFoldDB" id="A0A131YM36"/>
<organism evidence="1">
    <name type="scientific">Rhipicephalus appendiculatus</name>
    <name type="common">Brown ear tick</name>
    <dbReference type="NCBI Taxonomy" id="34631"/>
    <lineage>
        <taxon>Eukaryota</taxon>
        <taxon>Metazoa</taxon>
        <taxon>Ecdysozoa</taxon>
        <taxon>Arthropoda</taxon>
        <taxon>Chelicerata</taxon>
        <taxon>Arachnida</taxon>
        <taxon>Acari</taxon>
        <taxon>Parasitiformes</taxon>
        <taxon>Ixodida</taxon>
        <taxon>Ixodoidea</taxon>
        <taxon>Ixodidae</taxon>
        <taxon>Rhipicephalinae</taxon>
        <taxon>Rhipicephalus</taxon>
        <taxon>Rhipicephalus</taxon>
    </lineage>
</organism>
<proteinExistence type="predicted"/>
<reference evidence="1" key="1">
    <citation type="journal article" date="2016" name="Ticks Tick Borne Dis.">
        <title>De novo assembly and annotation of the salivary gland transcriptome of Rhipicephalus appendiculatus male and female ticks during blood feeding.</title>
        <authorList>
            <person name="de Castro M.H."/>
            <person name="de Klerk D."/>
            <person name="Pienaar R."/>
            <person name="Latif A.A."/>
            <person name="Rees D.J."/>
            <person name="Mans B.J."/>
        </authorList>
    </citation>
    <scope>NUCLEOTIDE SEQUENCE</scope>
    <source>
        <tissue evidence="1">Salivary glands</tissue>
    </source>
</reference>
<dbReference type="PANTHER" id="PTHR33332">
    <property type="entry name" value="REVERSE TRANSCRIPTASE DOMAIN-CONTAINING PROTEIN"/>
    <property type="match status" value="1"/>
</dbReference>
<sequence length="235" mass="27713">MKVYVKKTVHMCFSKKRTQQFQTNYNINGTQLLSVHEFKYLGVFFTPDLSWTRHIDYVIAKSSRVLGYLKRNAKQFPVKARALLYLSNVRSVLEYASTVWDPWTQINRDKLERIQSKAVRFVFQNYSRQFSVSEAKNLIGWDSLQKRRCTQKLKLFHDIYHSRTGIDRTKYLHDPDYVSKRVDHDLKVKEISCKSAMYSKSFFPNTIRAWNRLTAHIVSISTNAAFVQALRDVIV</sequence>
<keyword evidence="1" id="KW-0418">Kinase</keyword>
<name>A0A131YM36_RHIAP</name>
<dbReference type="EMBL" id="GEDV01009057">
    <property type="protein sequence ID" value="JAP79500.1"/>
    <property type="molecule type" value="Transcribed_RNA"/>
</dbReference>
<keyword evidence="1" id="KW-0808">Transferase</keyword>
<evidence type="ECO:0000313" key="1">
    <source>
        <dbReference type="EMBL" id="JAP79500.1"/>
    </source>
</evidence>
<dbReference type="GO" id="GO:0016301">
    <property type="term" value="F:kinase activity"/>
    <property type="evidence" value="ECO:0007669"/>
    <property type="project" value="UniProtKB-KW"/>
</dbReference>